<dbReference type="InterPro" id="IPR013752">
    <property type="entry name" value="KPA_reductase"/>
</dbReference>
<dbReference type="AlphaFoldDB" id="F9Z3U2"/>
<dbReference type="KEGG" id="osp:Odosp_1459"/>
<evidence type="ECO:0000256" key="8">
    <source>
        <dbReference type="ARBA" id="ARBA00048793"/>
    </source>
</evidence>
<name>F9Z3U2_ODOSD</name>
<evidence type="ECO:0000256" key="7">
    <source>
        <dbReference type="ARBA" id="ARBA00032024"/>
    </source>
</evidence>
<dbReference type="GO" id="GO:0015940">
    <property type="term" value="P:pantothenate biosynthetic process"/>
    <property type="evidence" value="ECO:0007669"/>
    <property type="project" value="UniProtKB-UniPathway"/>
</dbReference>
<dbReference type="InterPro" id="IPR051402">
    <property type="entry name" value="KPR-Related"/>
</dbReference>
<dbReference type="SUPFAM" id="SSF48179">
    <property type="entry name" value="6-phosphogluconate dehydrogenase C-terminal domain-like"/>
    <property type="match status" value="1"/>
</dbReference>
<dbReference type="Pfam" id="PF02558">
    <property type="entry name" value="ApbA"/>
    <property type="match status" value="1"/>
</dbReference>
<reference evidence="12 13" key="1">
    <citation type="journal article" date="2011" name="Stand. Genomic Sci.">
        <title>Complete genome sequence of Odoribacter splanchnicus type strain (1651/6).</title>
        <authorList>
            <consortium name="US DOE Joint Genome Institute (JGI-PGF)"/>
            <person name="Goker M."/>
            <person name="Gronow S."/>
            <person name="Zeytun A."/>
            <person name="Nolan M."/>
            <person name="Lucas S."/>
            <person name="Lapidus A."/>
            <person name="Hammon N."/>
            <person name="Deshpande S."/>
            <person name="Cheng J.F."/>
            <person name="Pitluck S."/>
            <person name="Liolios K."/>
            <person name="Pagani I."/>
            <person name="Ivanova N."/>
            <person name="Mavromatis K."/>
            <person name="Ovchinikova G."/>
            <person name="Pati A."/>
            <person name="Tapia R."/>
            <person name="Han C."/>
            <person name="Goodwin L."/>
            <person name="Chen A."/>
            <person name="Palaniappan K."/>
            <person name="Land M."/>
            <person name="Hauser L."/>
            <person name="Jeffries C.D."/>
            <person name="Brambilla E.M."/>
            <person name="Rohde M."/>
            <person name="Detter J.C."/>
            <person name="Woyke T."/>
            <person name="Bristow J."/>
            <person name="Markowitz V."/>
            <person name="Hugenholtz P."/>
            <person name="Eisen J.A."/>
            <person name="Kyrpides N.C."/>
            <person name="Klenk H.P."/>
        </authorList>
    </citation>
    <scope>NUCLEOTIDE SEQUENCE [LARGE SCALE GENOMIC DNA]</scope>
    <source>
        <strain evidence="13">ATCC 29572 / DSM 20712 / JCM 15291 / NCTC 10825 / 1651/6</strain>
    </source>
</reference>
<dbReference type="GO" id="GO:0008677">
    <property type="term" value="F:2-dehydropantoate 2-reductase activity"/>
    <property type="evidence" value="ECO:0007669"/>
    <property type="project" value="UniProtKB-EC"/>
</dbReference>
<dbReference type="SUPFAM" id="SSF51735">
    <property type="entry name" value="NAD(P)-binding Rossmann-fold domains"/>
    <property type="match status" value="1"/>
</dbReference>
<dbReference type="Gene3D" id="1.10.1040.10">
    <property type="entry name" value="N-(1-d-carboxylethyl)-l-norvaline Dehydrogenase, domain 2"/>
    <property type="match status" value="1"/>
</dbReference>
<evidence type="ECO:0000256" key="9">
    <source>
        <dbReference type="RuleBase" id="RU362068"/>
    </source>
</evidence>
<evidence type="ECO:0000313" key="13">
    <source>
        <dbReference type="Proteomes" id="UP000006657"/>
    </source>
</evidence>
<dbReference type="EC" id="1.1.1.169" evidence="3 9"/>
<keyword evidence="6 9" id="KW-0560">Oxidoreductase</keyword>
<dbReference type="InterPro" id="IPR013332">
    <property type="entry name" value="KPR_N"/>
</dbReference>
<dbReference type="PANTHER" id="PTHR21708:SF26">
    <property type="entry name" value="2-DEHYDROPANTOATE 2-REDUCTASE"/>
    <property type="match status" value="1"/>
</dbReference>
<keyword evidence="5 9" id="KW-0521">NADP</keyword>
<comment type="catalytic activity">
    <reaction evidence="8 9">
        <text>(R)-pantoate + NADP(+) = 2-dehydropantoate + NADPH + H(+)</text>
        <dbReference type="Rhea" id="RHEA:16233"/>
        <dbReference type="ChEBI" id="CHEBI:11561"/>
        <dbReference type="ChEBI" id="CHEBI:15378"/>
        <dbReference type="ChEBI" id="CHEBI:15980"/>
        <dbReference type="ChEBI" id="CHEBI:57783"/>
        <dbReference type="ChEBI" id="CHEBI:58349"/>
        <dbReference type="EC" id="1.1.1.169"/>
    </reaction>
</comment>
<dbReference type="Gene3D" id="3.40.50.720">
    <property type="entry name" value="NAD(P)-binding Rossmann-like Domain"/>
    <property type="match status" value="1"/>
</dbReference>
<protein>
    <recommendedName>
        <fullName evidence="4 9">2-dehydropantoate 2-reductase</fullName>
        <ecNumber evidence="3 9">1.1.1.169</ecNumber>
    </recommendedName>
    <alternativeName>
        <fullName evidence="7 9">Ketopantoate reductase</fullName>
    </alternativeName>
</protein>
<feature type="domain" description="Ketopantoate reductase N-terminal" evidence="10">
    <location>
        <begin position="23"/>
        <end position="177"/>
    </location>
</feature>
<comment type="function">
    <text evidence="9">Catalyzes the NADPH-dependent reduction of ketopantoate into pantoic acid.</text>
</comment>
<dbReference type="GO" id="GO:0005737">
    <property type="term" value="C:cytoplasm"/>
    <property type="evidence" value="ECO:0007669"/>
    <property type="project" value="TreeGrafter"/>
</dbReference>
<dbReference type="InterPro" id="IPR036291">
    <property type="entry name" value="NAD(P)-bd_dom_sf"/>
</dbReference>
<accession>F9Z3U2</accession>
<sequence>MIFLTKNILLKSNRKESSMEIKIAFSGIGGVGGYYGGRLAHFYRQSENIKIYFISRGENLEIISRKGLKIQTLHEEIIAHPTLATHSPKDIGPVDYLFCTTKSYDLAGNLEEIRPLIGPSTVIIPLLNGANITEAIRRLVPGHQVWYGCVYIGARLSAPGTVSKFTEQDRLWFGDPEGNRLRQAELLQLMSRAGISALNPADIHDRIWRKFFLISLSATLTSYYDQSIGEVLEFHRSGYEKLGEELYAIAQAQGIHLPQDMIRQVIADQEKMPYDATTSMHTDFRKHKPTELETLTGYVVENGKALHLPVPSYEMMYKELKTR</sequence>
<evidence type="ECO:0000256" key="6">
    <source>
        <dbReference type="ARBA" id="ARBA00023002"/>
    </source>
</evidence>
<evidence type="ECO:0000259" key="10">
    <source>
        <dbReference type="Pfam" id="PF02558"/>
    </source>
</evidence>
<dbReference type="HOGENOM" id="CLU_031468_6_0_10"/>
<evidence type="ECO:0000259" key="11">
    <source>
        <dbReference type="Pfam" id="PF08546"/>
    </source>
</evidence>
<feature type="domain" description="Ketopantoate reductase C-terminal" evidence="11">
    <location>
        <begin position="202"/>
        <end position="321"/>
    </location>
</feature>
<dbReference type="NCBIfam" id="TIGR00745">
    <property type="entry name" value="apbA_panE"/>
    <property type="match status" value="1"/>
</dbReference>
<dbReference type="InterPro" id="IPR003710">
    <property type="entry name" value="ApbA"/>
</dbReference>
<keyword evidence="9" id="KW-0566">Pantothenate biosynthesis</keyword>
<evidence type="ECO:0000256" key="1">
    <source>
        <dbReference type="ARBA" id="ARBA00004994"/>
    </source>
</evidence>
<dbReference type="eggNOG" id="COG1893">
    <property type="taxonomic scope" value="Bacteria"/>
</dbReference>
<evidence type="ECO:0000256" key="5">
    <source>
        <dbReference type="ARBA" id="ARBA00022857"/>
    </source>
</evidence>
<dbReference type="Pfam" id="PF08546">
    <property type="entry name" value="ApbA_C"/>
    <property type="match status" value="1"/>
</dbReference>
<keyword evidence="13" id="KW-1185">Reference proteome</keyword>
<organism evidence="12 13">
    <name type="scientific">Odoribacter splanchnicus (strain ATCC 29572 / DSM 20712 / CIP 104287 / JCM 15291 / NCTC 10825 / 1651/6)</name>
    <name type="common">Bacteroides splanchnicus</name>
    <dbReference type="NCBI Taxonomy" id="709991"/>
    <lineage>
        <taxon>Bacteria</taxon>
        <taxon>Pseudomonadati</taxon>
        <taxon>Bacteroidota</taxon>
        <taxon>Bacteroidia</taxon>
        <taxon>Bacteroidales</taxon>
        <taxon>Odoribacteraceae</taxon>
        <taxon>Odoribacter</taxon>
    </lineage>
</organism>
<comment type="pathway">
    <text evidence="1 9">Cofactor biosynthesis; (R)-pantothenate biosynthesis; (R)-pantoate from 3-methyl-2-oxobutanoate: step 2/2.</text>
</comment>
<evidence type="ECO:0000313" key="12">
    <source>
        <dbReference type="EMBL" id="ADY32495.1"/>
    </source>
</evidence>
<evidence type="ECO:0000256" key="3">
    <source>
        <dbReference type="ARBA" id="ARBA00013014"/>
    </source>
</evidence>
<dbReference type="PANTHER" id="PTHR21708">
    <property type="entry name" value="PROBABLE 2-DEHYDROPANTOATE 2-REDUCTASE"/>
    <property type="match status" value="1"/>
</dbReference>
<gene>
    <name evidence="12" type="ordered locus">Odosp_1459</name>
</gene>
<evidence type="ECO:0000256" key="2">
    <source>
        <dbReference type="ARBA" id="ARBA00007870"/>
    </source>
</evidence>
<proteinExistence type="inferred from homology"/>
<dbReference type="InterPro" id="IPR013328">
    <property type="entry name" value="6PGD_dom2"/>
</dbReference>
<dbReference type="STRING" id="709991.Odosp_1459"/>
<dbReference type="Proteomes" id="UP000006657">
    <property type="component" value="Chromosome"/>
</dbReference>
<evidence type="ECO:0000256" key="4">
    <source>
        <dbReference type="ARBA" id="ARBA00019465"/>
    </source>
</evidence>
<comment type="similarity">
    <text evidence="2 9">Belongs to the ketopantoate reductase family.</text>
</comment>
<dbReference type="PaxDb" id="709991-Odosp_1459"/>
<dbReference type="UniPathway" id="UPA00028">
    <property type="reaction ID" value="UER00004"/>
</dbReference>
<dbReference type="InterPro" id="IPR008927">
    <property type="entry name" value="6-PGluconate_DH-like_C_sf"/>
</dbReference>
<dbReference type="EMBL" id="CP002544">
    <property type="protein sequence ID" value="ADY32495.1"/>
    <property type="molecule type" value="Genomic_DNA"/>
</dbReference>